<dbReference type="AlphaFoldDB" id="A0A0E9XMQ3"/>
<organism evidence="1">
    <name type="scientific">Anguilla anguilla</name>
    <name type="common">European freshwater eel</name>
    <name type="synonym">Muraena anguilla</name>
    <dbReference type="NCBI Taxonomy" id="7936"/>
    <lineage>
        <taxon>Eukaryota</taxon>
        <taxon>Metazoa</taxon>
        <taxon>Chordata</taxon>
        <taxon>Craniata</taxon>
        <taxon>Vertebrata</taxon>
        <taxon>Euteleostomi</taxon>
        <taxon>Actinopterygii</taxon>
        <taxon>Neopterygii</taxon>
        <taxon>Teleostei</taxon>
        <taxon>Anguilliformes</taxon>
        <taxon>Anguillidae</taxon>
        <taxon>Anguilla</taxon>
    </lineage>
</organism>
<protein>
    <submittedName>
        <fullName evidence="1">Uncharacterized protein</fullName>
    </submittedName>
</protein>
<accession>A0A0E9XMQ3</accession>
<reference evidence="1" key="1">
    <citation type="submission" date="2014-11" db="EMBL/GenBank/DDBJ databases">
        <authorList>
            <person name="Amaro Gonzalez C."/>
        </authorList>
    </citation>
    <scope>NUCLEOTIDE SEQUENCE</scope>
</reference>
<reference evidence="1" key="2">
    <citation type="journal article" date="2015" name="Fish Shellfish Immunol.">
        <title>Early steps in the European eel (Anguilla anguilla)-Vibrio vulnificus interaction in the gills: Role of the RtxA13 toxin.</title>
        <authorList>
            <person name="Callol A."/>
            <person name="Pajuelo D."/>
            <person name="Ebbesson L."/>
            <person name="Teles M."/>
            <person name="MacKenzie S."/>
            <person name="Amaro C."/>
        </authorList>
    </citation>
    <scope>NUCLEOTIDE SEQUENCE</scope>
</reference>
<dbReference type="EMBL" id="GBXM01005599">
    <property type="protein sequence ID" value="JAI02979.1"/>
    <property type="molecule type" value="Transcribed_RNA"/>
</dbReference>
<evidence type="ECO:0000313" key="1">
    <source>
        <dbReference type="EMBL" id="JAI02979.1"/>
    </source>
</evidence>
<proteinExistence type="predicted"/>
<sequence length="77" mass="8325">MSDLDQITGSPCVGTTPASAPPLSWLPHGTQSSPACPEPYEVGHPHGTLKSCCPILLSFWLPDSSLFLDQNTHLRPW</sequence>
<name>A0A0E9XMQ3_ANGAN</name>